<feature type="compositionally biased region" description="Low complexity" evidence="1">
    <location>
        <begin position="31"/>
        <end position="46"/>
    </location>
</feature>
<feature type="signal peptide" evidence="2">
    <location>
        <begin position="1"/>
        <end position="26"/>
    </location>
</feature>
<name>A0A4R6SMN3_LABRH</name>
<dbReference type="InterPro" id="IPR018567">
    <property type="entry name" value="DUF2020"/>
</dbReference>
<dbReference type="OrthoDB" id="4774058at2"/>
<dbReference type="Gene3D" id="3.40.1000.10">
    <property type="entry name" value="Mog1/PsbP, alpha/beta/alpha sandwich"/>
    <property type="match status" value="1"/>
</dbReference>
<dbReference type="InterPro" id="IPR016123">
    <property type="entry name" value="Mog1/PsbP_a/b/a-sand"/>
</dbReference>
<protein>
    <submittedName>
        <fullName evidence="4">Uncharacterized protein DUF2020</fullName>
    </submittedName>
</protein>
<dbReference type="RefSeq" id="WP_133847952.1">
    <property type="nucleotide sequence ID" value="NZ_SNXZ01000001.1"/>
</dbReference>
<sequence>MNRAIATAVSLPVLLAALVACSSDTADQPPTGTAGTSTAGADTSSSLPDKGVHMPGAPKPAADGPCPYLDTEFVMDANGQHVTGVKVSADKPHPACFFYRPDGSLQVTVQVYVGDAKTARAIVDRAAPVKTSNPATAPDGWNGGAMPTPDGSIYAVAKGGNAVVTTSNQKQTIKAKRITVQAIESLGL</sequence>
<dbReference type="SUPFAM" id="SSF55724">
    <property type="entry name" value="Mog1p/PsbP-like"/>
    <property type="match status" value="1"/>
</dbReference>
<dbReference type="AlphaFoldDB" id="A0A4R6SMN3"/>
<evidence type="ECO:0000256" key="1">
    <source>
        <dbReference type="SAM" id="MobiDB-lite"/>
    </source>
</evidence>
<keyword evidence="2" id="KW-0732">Signal</keyword>
<evidence type="ECO:0000313" key="5">
    <source>
        <dbReference type="Proteomes" id="UP000295444"/>
    </source>
</evidence>
<reference evidence="4 5" key="1">
    <citation type="submission" date="2019-03" db="EMBL/GenBank/DDBJ databases">
        <title>Genomic Encyclopedia of Type Strains, Phase IV (KMG-IV): sequencing the most valuable type-strain genomes for metagenomic binning, comparative biology and taxonomic classification.</title>
        <authorList>
            <person name="Goeker M."/>
        </authorList>
    </citation>
    <scope>NUCLEOTIDE SEQUENCE [LARGE SCALE GENOMIC DNA]</scope>
    <source>
        <strain evidence="4 5">DSM 45361</strain>
    </source>
</reference>
<gene>
    <name evidence="4" type="ORF">EV186_1011117</name>
</gene>
<keyword evidence="5" id="KW-1185">Reference proteome</keyword>
<feature type="domain" description="DUF2020" evidence="3">
    <location>
        <begin position="55"/>
        <end position="188"/>
    </location>
</feature>
<organism evidence="4 5">
    <name type="scientific">Labedaea rhizosphaerae</name>
    <dbReference type="NCBI Taxonomy" id="598644"/>
    <lineage>
        <taxon>Bacteria</taxon>
        <taxon>Bacillati</taxon>
        <taxon>Actinomycetota</taxon>
        <taxon>Actinomycetes</taxon>
        <taxon>Pseudonocardiales</taxon>
        <taxon>Pseudonocardiaceae</taxon>
        <taxon>Labedaea</taxon>
    </lineage>
</organism>
<dbReference type="PROSITE" id="PS51257">
    <property type="entry name" value="PROKAR_LIPOPROTEIN"/>
    <property type="match status" value="1"/>
</dbReference>
<feature type="region of interest" description="Disordered" evidence="1">
    <location>
        <begin position="25"/>
        <end position="65"/>
    </location>
</feature>
<accession>A0A4R6SMN3</accession>
<evidence type="ECO:0000259" key="3">
    <source>
        <dbReference type="Pfam" id="PF09449"/>
    </source>
</evidence>
<dbReference type="Pfam" id="PF09449">
    <property type="entry name" value="DUF2020"/>
    <property type="match status" value="1"/>
</dbReference>
<dbReference type="EMBL" id="SNXZ01000001">
    <property type="protein sequence ID" value="TDQ05151.1"/>
    <property type="molecule type" value="Genomic_DNA"/>
</dbReference>
<comment type="caution">
    <text evidence="4">The sequence shown here is derived from an EMBL/GenBank/DDBJ whole genome shotgun (WGS) entry which is preliminary data.</text>
</comment>
<dbReference type="Proteomes" id="UP000295444">
    <property type="component" value="Unassembled WGS sequence"/>
</dbReference>
<evidence type="ECO:0000256" key="2">
    <source>
        <dbReference type="SAM" id="SignalP"/>
    </source>
</evidence>
<feature type="chain" id="PRO_5039108048" evidence="2">
    <location>
        <begin position="27"/>
        <end position="188"/>
    </location>
</feature>
<proteinExistence type="predicted"/>
<evidence type="ECO:0000313" key="4">
    <source>
        <dbReference type="EMBL" id="TDQ05151.1"/>
    </source>
</evidence>